<reference evidence="2" key="1">
    <citation type="journal article" date="2014" name="Genome Biol. Evol.">
        <title>Gene Loss Rather Than Gene Gain Is Associated with a Host Jump from Monocots to Dicots in the Smut Fungus Melanopsichium pennsylvanicum.</title>
        <authorList>
            <person name="Sharma R."/>
            <person name="Mishra B."/>
            <person name="Runge F."/>
            <person name="Thines M."/>
        </authorList>
    </citation>
    <scope>NUCLEOTIDE SEQUENCE</scope>
    <source>
        <strain evidence="2">4</strain>
    </source>
</reference>
<organism evidence="2">
    <name type="scientific">Melanopsichium pennsylvanicum 4</name>
    <dbReference type="NCBI Taxonomy" id="1398559"/>
    <lineage>
        <taxon>Eukaryota</taxon>
        <taxon>Fungi</taxon>
        <taxon>Dikarya</taxon>
        <taxon>Basidiomycota</taxon>
        <taxon>Ustilaginomycotina</taxon>
        <taxon>Ustilaginomycetes</taxon>
        <taxon>Ustilaginales</taxon>
        <taxon>Ustilaginaceae</taxon>
        <taxon>Melanopsichium</taxon>
    </lineage>
</organism>
<accession>A0A077R1K4</accession>
<evidence type="ECO:0000313" key="2">
    <source>
        <dbReference type="EMBL" id="CDI52816.1"/>
    </source>
</evidence>
<sequence>MANGHDQAFDAPLSPHPPSPKASASFLNTLNKVQSILARTSHDESLLRDEAWPSLLKRIYGALDTGKPITGAGPNRGLPMSTMVLTLKAAWHIDGTWPIGANALQQLEEHSKFNMARDKGPVGKQDPSPEDVAKAYKKRGVIVEGVQVVQDDW</sequence>
<proteinExistence type="predicted"/>
<dbReference type="EMBL" id="HG529550">
    <property type="protein sequence ID" value="CDI52816.1"/>
    <property type="molecule type" value="Genomic_DNA"/>
</dbReference>
<dbReference type="AlphaFoldDB" id="A0A077R1K4"/>
<protein>
    <submittedName>
        <fullName evidence="2">Uncharacterized protein</fullName>
    </submittedName>
</protein>
<feature type="region of interest" description="Disordered" evidence="1">
    <location>
        <begin position="1"/>
        <end position="23"/>
    </location>
</feature>
<evidence type="ECO:0000256" key="1">
    <source>
        <dbReference type="SAM" id="MobiDB-lite"/>
    </source>
</evidence>
<name>A0A077R1K4_9BASI</name>